<gene>
    <name evidence="12" type="ORF">CDOO_05225</name>
</gene>
<evidence type="ECO:0000256" key="8">
    <source>
        <dbReference type="ARBA" id="ARBA00022691"/>
    </source>
</evidence>
<dbReference type="CDD" id="cd02440">
    <property type="entry name" value="AdoMet_MTases"/>
    <property type="match status" value="1"/>
</dbReference>
<evidence type="ECO:0000256" key="3">
    <source>
        <dbReference type="ARBA" id="ARBA00011890"/>
    </source>
</evidence>
<reference evidence="12 13" key="1">
    <citation type="submission" date="2013-09" db="EMBL/GenBank/DDBJ databases">
        <title>Complete genome sequence of Corynebacterium doosanense CAU 212(T) (=DSM 45436(T)), isolated from activated sludge.</title>
        <authorList>
            <person name="Schaffert L."/>
            <person name="Albersmeier A."/>
            <person name="Kalinowski J."/>
            <person name="Ruckert C."/>
        </authorList>
    </citation>
    <scope>NUCLEOTIDE SEQUENCE [LARGE SCALE GENOMIC DNA]</scope>
    <source>
        <strain evidence="12 13">CAU 212</strain>
    </source>
</reference>
<comment type="subcellular location">
    <subcellularLocation>
        <location evidence="1">Cytoplasm</location>
    </subcellularLocation>
</comment>
<evidence type="ECO:0000256" key="4">
    <source>
        <dbReference type="ARBA" id="ARBA00013346"/>
    </source>
</evidence>
<evidence type="ECO:0000256" key="7">
    <source>
        <dbReference type="ARBA" id="ARBA00022679"/>
    </source>
</evidence>
<organism evidence="12 13">
    <name type="scientific">Corynebacterium doosanense CAU 212 = DSM 45436</name>
    <dbReference type="NCBI Taxonomy" id="558173"/>
    <lineage>
        <taxon>Bacteria</taxon>
        <taxon>Bacillati</taxon>
        <taxon>Actinomycetota</taxon>
        <taxon>Actinomycetes</taxon>
        <taxon>Mycobacteriales</taxon>
        <taxon>Corynebacteriaceae</taxon>
        <taxon>Corynebacterium</taxon>
    </lineage>
</organism>
<dbReference type="Proteomes" id="UP000029914">
    <property type="component" value="Chromosome"/>
</dbReference>
<dbReference type="GO" id="GO:0004719">
    <property type="term" value="F:protein-L-isoaspartate (D-aspartate) O-methyltransferase activity"/>
    <property type="evidence" value="ECO:0007669"/>
    <property type="project" value="UniProtKB-EC"/>
</dbReference>
<keyword evidence="13" id="KW-1185">Reference proteome</keyword>
<evidence type="ECO:0000256" key="11">
    <source>
        <dbReference type="ARBA" id="ARBA00031350"/>
    </source>
</evidence>
<evidence type="ECO:0000256" key="5">
    <source>
        <dbReference type="ARBA" id="ARBA00022490"/>
    </source>
</evidence>
<dbReference type="Gene3D" id="3.40.50.150">
    <property type="entry name" value="Vaccinia Virus protein VP39"/>
    <property type="match status" value="1"/>
</dbReference>
<evidence type="ECO:0000256" key="6">
    <source>
        <dbReference type="ARBA" id="ARBA00022603"/>
    </source>
</evidence>
<evidence type="ECO:0000256" key="2">
    <source>
        <dbReference type="ARBA" id="ARBA00005369"/>
    </source>
</evidence>
<evidence type="ECO:0000313" key="12">
    <source>
        <dbReference type="EMBL" id="AIT60719.1"/>
    </source>
</evidence>
<dbReference type="PANTHER" id="PTHR11579">
    <property type="entry name" value="PROTEIN-L-ISOASPARTATE O-METHYLTRANSFERASE"/>
    <property type="match status" value="1"/>
</dbReference>
<dbReference type="GO" id="GO:0005737">
    <property type="term" value="C:cytoplasm"/>
    <property type="evidence" value="ECO:0007669"/>
    <property type="project" value="UniProtKB-SubCell"/>
</dbReference>
<proteinExistence type="inferred from homology"/>
<dbReference type="PANTHER" id="PTHR11579:SF0">
    <property type="entry name" value="PROTEIN-L-ISOASPARTATE(D-ASPARTATE) O-METHYLTRANSFERASE"/>
    <property type="match status" value="1"/>
</dbReference>
<comment type="similarity">
    <text evidence="2">Belongs to the methyltransferase superfamily. L-isoaspartyl/D-aspartyl protein methyltransferase family.</text>
</comment>
<dbReference type="RefSeq" id="WP_018022649.1">
    <property type="nucleotide sequence ID" value="NZ_AQUX01000010.1"/>
</dbReference>
<evidence type="ECO:0000313" key="13">
    <source>
        <dbReference type="Proteomes" id="UP000029914"/>
    </source>
</evidence>
<evidence type="ECO:0000256" key="10">
    <source>
        <dbReference type="ARBA" id="ARBA00031323"/>
    </source>
</evidence>
<protein>
    <recommendedName>
        <fullName evidence="4">Protein-L-isoaspartate O-methyltransferase</fullName>
        <ecNumber evidence="3">2.1.1.77</ecNumber>
    </recommendedName>
    <alternativeName>
        <fullName evidence="11">L-isoaspartyl protein carboxyl methyltransferase</fullName>
    </alternativeName>
    <alternativeName>
        <fullName evidence="9">Protein L-isoaspartyl methyltransferase</fullName>
    </alternativeName>
    <alternativeName>
        <fullName evidence="10">Protein-beta-aspartate methyltransferase</fullName>
    </alternativeName>
</protein>
<dbReference type="GO" id="GO:0032259">
    <property type="term" value="P:methylation"/>
    <property type="evidence" value="ECO:0007669"/>
    <property type="project" value="UniProtKB-KW"/>
</dbReference>
<dbReference type="SUPFAM" id="SSF53335">
    <property type="entry name" value="S-adenosyl-L-methionine-dependent methyltransferases"/>
    <property type="match status" value="1"/>
</dbReference>
<dbReference type="Pfam" id="PF01135">
    <property type="entry name" value="PCMT"/>
    <property type="match status" value="1"/>
</dbReference>
<evidence type="ECO:0000256" key="9">
    <source>
        <dbReference type="ARBA" id="ARBA00030757"/>
    </source>
</evidence>
<keyword evidence="8" id="KW-0949">S-adenosyl-L-methionine</keyword>
<sequence length="184" mass="19875">MKVSEAFAAVDRREFLLPEHVEHYGVDAPLSIGHGQTNSQPRTVADMLTLLDVRPGHRVLDIGAGSGWSTALLATLTGPEGAVLGVELVPELVTFGSANLAKFDFPHASIRQATDDVYGLPAEAPFDRILVSAQPRELPEELVEQLHPDGVMVIPVAGTMLRVLADGSATRHGLYRFVPLKPRR</sequence>
<accession>A0A097IF18</accession>
<name>A0A097IF18_9CORY</name>
<dbReference type="AlphaFoldDB" id="A0A097IF18"/>
<evidence type="ECO:0000256" key="1">
    <source>
        <dbReference type="ARBA" id="ARBA00004496"/>
    </source>
</evidence>
<keyword evidence="5" id="KW-0963">Cytoplasm</keyword>
<dbReference type="InterPro" id="IPR029063">
    <property type="entry name" value="SAM-dependent_MTases_sf"/>
</dbReference>
<dbReference type="EC" id="2.1.1.77" evidence="3"/>
<dbReference type="InterPro" id="IPR000682">
    <property type="entry name" value="PCMT"/>
</dbReference>
<dbReference type="KEGG" id="cdo:CDOO_05225"/>
<keyword evidence="6 12" id="KW-0489">Methyltransferase</keyword>
<dbReference type="HOGENOM" id="CLU_055432_2_0_11"/>
<dbReference type="STRING" id="558173.CDOO_05225"/>
<dbReference type="eggNOG" id="COG2518">
    <property type="taxonomic scope" value="Bacteria"/>
</dbReference>
<dbReference type="OrthoDB" id="4035289at2"/>
<dbReference type="EMBL" id="CP006764">
    <property type="protein sequence ID" value="AIT60719.1"/>
    <property type="molecule type" value="Genomic_DNA"/>
</dbReference>
<keyword evidence="7 12" id="KW-0808">Transferase</keyword>